<dbReference type="AlphaFoldDB" id="A0AAD2E6X9"/>
<keyword evidence="2" id="KW-1185">Reference proteome</keyword>
<organism evidence="1 2">
    <name type="scientific">Fraxinus pennsylvanica</name>
    <dbReference type="NCBI Taxonomy" id="56036"/>
    <lineage>
        <taxon>Eukaryota</taxon>
        <taxon>Viridiplantae</taxon>
        <taxon>Streptophyta</taxon>
        <taxon>Embryophyta</taxon>
        <taxon>Tracheophyta</taxon>
        <taxon>Spermatophyta</taxon>
        <taxon>Magnoliopsida</taxon>
        <taxon>eudicotyledons</taxon>
        <taxon>Gunneridae</taxon>
        <taxon>Pentapetalae</taxon>
        <taxon>asterids</taxon>
        <taxon>lamiids</taxon>
        <taxon>Lamiales</taxon>
        <taxon>Oleaceae</taxon>
        <taxon>Oleeae</taxon>
        <taxon>Fraxinus</taxon>
    </lineage>
</organism>
<reference evidence="1" key="1">
    <citation type="submission" date="2023-05" db="EMBL/GenBank/DDBJ databases">
        <authorList>
            <person name="Huff M."/>
        </authorList>
    </citation>
    <scope>NUCLEOTIDE SEQUENCE</scope>
</reference>
<accession>A0AAD2E6X9</accession>
<dbReference type="Proteomes" id="UP000834106">
    <property type="component" value="Chromosome 15"/>
</dbReference>
<proteinExistence type="predicted"/>
<name>A0AAD2E6X9_9LAMI</name>
<protein>
    <submittedName>
        <fullName evidence="1">Uncharacterized protein</fullName>
    </submittedName>
</protein>
<evidence type="ECO:0000313" key="2">
    <source>
        <dbReference type="Proteomes" id="UP000834106"/>
    </source>
</evidence>
<gene>
    <name evidence="1" type="ORF">FPE_LOCUS24486</name>
</gene>
<evidence type="ECO:0000313" key="1">
    <source>
        <dbReference type="EMBL" id="CAI9777056.1"/>
    </source>
</evidence>
<dbReference type="EMBL" id="OU503050">
    <property type="protein sequence ID" value="CAI9777056.1"/>
    <property type="molecule type" value="Genomic_DNA"/>
</dbReference>
<sequence length="102" mass="11749">MYLKLWKSGIPWESRILSIAEETLREFLSKATETAVEWIQILGMKIEMATEYKLIPDIKPGQSGWTIKTIVSEKCSPNKALNSALKYQHIWLMDPTAQSQHQ</sequence>